<gene>
    <name evidence="3" type="primary">yvbH</name>
    <name evidence="3" type="ordered locus">HBHAL_1493</name>
</gene>
<dbReference type="EMBL" id="HE717023">
    <property type="protein sequence ID" value="CCG43865.1"/>
    <property type="molecule type" value="Genomic_DNA"/>
</dbReference>
<evidence type="ECO:0000259" key="1">
    <source>
        <dbReference type="Pfam" id="PF08000"/>
    </source>
</evidence>
<protein>
    <recommendedName>
        <fullName evidence="5">YvbH-like oligomerisation region</fullName>
    </recommendedName>
</protein>
<dbReference type="InterPro" id="IPR021722">
    <property type="entry name" value="YvbH_oligomer_dom"/>
</dbReference>
<dbReference type="Pfam" id="PF08000">
    <property type="entry name" value="bPH_1"/>
    <property type="match status" value="1"/>
</dbReference>
<dbReference type="eggNOG" id="ENOG502Z8UG">
    <property type="taxonomic scope" value="Bacteria"/>
</dbReference>
<proteinExistence type="predicted"/>
<feature type="domain" description="Bacterial Pleckstrin homology" evidence="1">
    <location>
        <begin position="16"/>
        <end position="138"/>
    </location>
</feature>
<dbReference type="KEGG" id="hhd:HBHAL_1493"/>
<evidence type="ECO:0008006" key="5">
    <source>
        <dbReference type="Google" id="ProtNLM"/>
    </source>
</evidence>
<organism evidence="3 4">
    <name type="scientific">Halobacillus halophilus (strain ATCC 35676 / DSM 2266 / JCM 20832 / KCTC 3685 / LMG 17431 / NBRC 102448 / NCIMB 2269)</name>
    <name type="common">Sporosarcina halophila</name>
    <dbReference type="NCBI Taxonomy" id="866895"/>
    <lineage>
        <taxon>Bacteria</taxon>
        <taxon>Bacillati</taxon>
        <taxon>Bacillota</taxon>
        <taxon>Bacilli</taxon>
        <taxon>Bacillales</taxon>
        <taxon>Bacillaceae</taxon>
        <taxon>Halobacillus</taxon>
    </lineage>
</organism>
<dbReference type="AlphaFoldDB" id="I0JI97"/>
<dbReference type="PANTHER" id="PTHR35796:SF2">
    <property type="entry name" value="YVBH-LIKE OLIGOMERISATION REGION"/>
    <property type="match status" value="1"/>
</dbReference>
<accession>I0JI97</accession>
<evidence type="ECO:0000313" key="3">
    <source>
        <dbReference type="EMBL" id="CCG43865.1"/>
    </source>
</evidence>
<dbReference type="InterPro" id="IPR037063">
    <property type="entry name" value="PHb_sf"/>
</dbReference>
<dbReference type="STRING" id="866895.HBHAL_1493"/>
<name>I0JI97_HALH3</name>
<dbReference type="Gene3D" id="2.30.29.50">
    <property type="entry name" value="Bacterial Pleckstrin homology domain"/>
    <property type="match status" value="1"/>
</dbReference>
<evidence type="ECO:0000259" key="2">
    <source>
        <dbReference type="Pfam" id="PF11724"/>
    </source>
</evidence>
<dbReference type="PANTHER" id="PTHR35796">
    <property type="entry name" value="HYPOTHETICAL CYTOSOLIC PROTEIN"/>
    <property type="match status" value="1"/>
</dbReference>
<dbReference type="HOGENOM" id="CLU_089144_2_0_9"/>
<dbReference type="SUPFAM" id="SSF50729">
    <property type="entry name" value="PH domain-like"/>
    <property type="match status" value="1"/>
</dbReference>
<reference evidence="3 4" key="1">
    <citation type="journal article" date="2013" name="Environ. Microbiol.">
        <title>Chloride and organic osmolytes: a hybrid strategy to cope with elevated salinities by the moderately halophilic, chloride-dependent bacterium Halobacillus halophilus.</title>
        <authorList>
            <person name="Saum S.H."/>
            <person name="Pfeiffer F."/>
            <person name="Palm P."/>
            <person name="Rampp M."/>
            <person name="Schuster S.C."/>
            <person name="Muller V."/>
            <person name="Oesterhelt D."/>
        </authorList>
    </citation>
    <scope>NUCLEOTIDE SEQUENCE [LARGE SCALE GENOMIC DNA]</scope>
    <source>
        <strain evidence="4">ATCC 35676 / DSM 2266 / JCM 20832 / KCTC 3685 / LMG 17431 / NBRC 102448 / NCIMB 2269</strain>
    </source>
</reference>
<dbReference type="Pfam" id="PF11724">
    <property type="entry name" value="YvbH_ext"/>
    <property type="match status" value="1"/>
</dbReference>
<dbReference type="Proteomes" id="UP000007397">
    <property type="component" value="Chromosome"/>
</dbReference>
<dbReference type="InterPro" id="IPR012544">
    <property type="entry name" value="PHb"/>
</dbReference>
<keyword evidence="4" id="KW-1185">Reference proteome</keyword>
<evidence type="ECO:0000313" key="4">
    <source>
        <dbReference type="Proteomes" id="UP000007397"/>
    </source>
</evidence>
<sequence>MKGEILLFKKLASDALGLSDIGKIINKEDFDKTQSDDFVLTEDEEKIFFLIKSKSDEYCFTNRALIHLDGEKASSSKRNILRYDYYKHHISNPSIETAGTIDLDLEIKFTMGNKVFSIDIAKDEGEAIADLYKSLVAISHIQEENRLYSDFARDSLGTASSLIKDNRFHDHDISKEFEQAANFAYGWYEQKHRENTQKDFKEVFEKYIHN</sequence>
<feature type="domain" description="YvbH-like oligomerisation" evidence="2">
    <location>
        <begin position="150"/>
        <end position="210"/>
    </location>
</feature>
<dbReference type="Gene3D" id="1.10.287.210">
    <property type="match status" value="1"/>
</dbReference>
<dbReference type="PATRIC" id="fig|866895.3.peg.491"/>